<feature type="transmembrane region" description="Helical" evidence="2">
    <location>
        <begin position="198"/>
        <end position="220"/>
    </location>
</feature>
<proteinExistence type="predicted"/>
<keyword evidence="4" id="KW-1185">Reference proteome</keyword>
<dbReference type="GeneID" id="68097942"/>
<name>A0AA88GL88_NAELO</name>
<feature type="transmembrane region" description="Helical" evidence="2">
    <location>
        <begin position="119"/>
        <end position="140"/>
    </location>
</feature>
<dbReference type="Proteomes" id="UP000816034">
    <property type="component" value="Unassembled WGS sequence"/>
</dbReference>
<evidence type="ECO:0000256" key="1">
    <source>
        <dbReference type="SAM" id="MobiDB-lite"/>
    </source>
</evidence>
<sequence length="434" mass="48740">MNNSQQKIHYNSHKWPLSLATIPSSLVSISVETTTMSSYPSSIDHVQNQNTDNNNNTNSTLPFSSYYTLNNFDPYALSITSIVISVLFILVFVIVLAIFGVFVHRKRKLEKIVRNQQTLLSMSVVLLVVQCIGLLIRTIFDAVNMTIVSDFDIYFQNQYGQEQALKIMQSMKSNVTALQAGVSSSKITALYVVGTFEIFTFLLNVVFIPLIVNFVTFVFLKTVQLAKGQFESRQYKAYGFIVNVIGNVMIVVMFLLSFIVTLNYLLGKFKLFSTDVQLYIYLVLFVIYTSQIILQTIAFNIVSFRVLRLMSKNSAHSQKPFKQVIALQIGLTLGALIQVLATGSGAFMEQWVYCKLIYYILNCLGIVIFTALLIPLFKPLFKGTVEELQELNPSKVTSDSALTSPRGFEVEMKEEGIFSPTNNNTTTSHSASSQ</sequence>
<reference evidence="3 4" key="1">
    <citation type="journal article" date="2018" name="BMC Genomics">
        <title>The genome of Naegleria lovaniensis, the basis for a comparative approach to unravel pathogenicity factors of the human pathogenic amoeba N. fowleri.</title>
        <authorList>
            <person name="Liechti N."/>
            <person name="Schurch N."/>
            <person name="Bruggmann R."/>
            <person name="Wittwer M."/>
        </authorList>
    </citation>
    <scope>NUCLEOTIDE SEQUENCE [LARGE SCALE GENOMIC DNA]</scope>
    <source>
        <strain evidence="3 4">ATCC 30569</strain>
    </source>
</reference>
<dbReference type="EMBL" id="PYSW02000024">
    <property type="protein sequence ID" value="KAG2382285.1"/>
    <property type="molecule type" value="Genomic_DNA"/>
</dbReference>
<evidence type="ECO:0000256" key="2">
    <source>
        <dbReference type="SAM" id="Phobius"/>
    </source>
</evidence>
<keyword evidence="2" id="KW-1133">Transmembrane helix</keyword>
<keyword evidence="2" id="KW-0472">Membrane</keyword>
<dbReference type="RefSeq" id="XP_044547964.1">
    <property type="nucleotide sequence ID" value="XM_044695242.1"/>
</dbReference>
<comment type="caution">
    <text evidence="3">The sequence shown here is derived from an EMBL/GenBank/DDBJ whole genome shotgun (WGS) entry which is preliminary data.</text>
</comment>
<organism evidence="3 4">
    <name type="scientific">Naegleria lovaniensis</name>
    <name type="common">Amoeba</name>
    <dbReference type="NCBI Taxonomy" id="51637"/>
    <lineage>
        <taxon>Eukaryota</taxon>
        <taxon>Discoba</taxon>
        <taxon>Heterolobosea</taxon>
        <taxon>Tetramitia</taxon>
        <taxon>Eutetramitia</taxon>
        <taxon>Vahlkampfiidae</taxon>
        <taxon>Naegleria</taxon>
    </lineage>
</organism>
<feature type="region of interest" description="Disordered" evidence="1">
    <location>
        <begin position="413"/>
        <end position="434"/>
    </location>
</feature>
<feature type="transmembrane region" description="Helical" evidence="2">
    <location>
        <begin position="278"/>
        <end position="303"/>
    </location>
</feature>
<accession>A0AA88GL88</accession>
<protein>
    <submittedName>
        <fullName evidence="3">Uncharacterized protein</fullName>
    </submittedName>
</protein>
<feature type="transmembrane region" description="Helical" evidence="2">
    <location>
        <begin position="240"/>
        <end position="266"/>
    </location>
</feature>
<feature type="transmembrane region" description="Helical" evidence="2">
    <location>
        <begin position="75"/>
        <end position="99"/>
    </location>
</feature>
<evidence type="ECO:0000313" key="4">
    <source>
        <dbReference type="Proteomes" id="UP000816034"/>
    </source>
</evidence>
<evidence type="ECO:0000313" key="3">
    <source>
        <dbReference type="EMBL" id="KAG2382285.1"/>
    </source>
</evidence>
<dbReference type="AlphaFoldDB" id="A0AA88GL88"/>
<gene>
    <name evidence="3" type="ORF">C9374_005487</name>
</gene>
<keyword evidence="2" id="KW-0812">Transmembrane</keyword>
<feature type="transmembrane region" description="Helical" evidence="2">
    <location>
        <begin position="356"/>
        <end position="377"/>
    </location>
</feature>
<feature type="compositionally biased region" description="Low complexity" evidence="1">
    <location>
        <begin position="421"/>
        <end position="434"/>
    </location>
</feature>
<feature type="transmembrane region" description="Helical" evidence="2">
    <location>
        <begin position="324"/>
        <end position="344"/>
    </location>
</feature>